<reference evidence="7" key="1">
    <citation type="submission" date="2022-10" db="EMBL/GenBank/DDBJ databases">
        <title>Description of microaerobic benzene degrading bacteria.</title>
        <authorList>
            <person name="Bedics A."/>
            <person name="Tancsics A."/>
            <person name="Banerjee S."/>
        </authorList>
    </citation>
    <scope>NUCLEOTIDE SEQUENCE</scope>
    <source>
        <strain evidence="7">D2M1</strain>
    </source>
</reference>
<dbReference type="SUPFAM" id="SSF50475">
    <property type="entry name" value="FMN-binding split barrel"/>
    <property type="match status" value="1"/>
</dbReference>
<comment type="similarity">
    <text evidence="4">Belongs to the flavoredoxin family.</text>
</comment>
<protein>
    <submittedName>
        <fullName evidence="7">Flavin reductase family protein</fullName>
    </submittedName>
</protein>
<comment type="caution">
    <text evidence="7">The sequence shown here is derived from an EMBL/GenBank/DDBJ whole genome shotgun (WGS) entry which is preliminary data.</text>
</comment>
<evidence type="ECO:0000313" key="8">
    <source>
        <dbReference type="Proteomes" id="UP001148932"/>
    </source>
</evidence>
<name>A0ABT5S1L3_9BURK</name>
<evidence type="ECO:0000256" key="3">
    <source>
        <dbReference type="ARBA" id="ARBA00022643"/>
    </source>
</evidence>
<organism evidence="7 8">
    <name type="scientific">Acidovorax benzenivorans</name>
    <dbReference type="NCBI Taxonomy" id="2987520"/>
    <lineage>
        <taxon>Bacteria</taxon>
        <taxon>Pseudomonadati</taxon>
        <taxon>Pseudomonadota</taxon>
        <taxon>Betaproteobacteria</taxon>
        <taxon>Burkholderiales</taxon>
        <taxon>Comamonadaceae</taxon>
        <taxon>Acidovorax</taxon>
    </lineage>
</organism>
<evidence type="ECO:0000256" key="5">
    <source>
        <dbReference type="SAM" id="MobiDB-lite"/>
    </source>
</evidence>
<feature type="compositionally biased region" description="Polar residues" evidence="5">
    <location>
        <begin position="197"/>
        <end position="210"/>
    </location>
</feature>
<dbReference type="SMART" id="SM00903">
    <property type="entry name" value="Flavin_Reduct"/>
    <property type="match status" value="1"/>
</dbReference>
<accession>A0ABT5S1L3</accession>
<keyword evidence="2" id="KW-0285">Flavoprotein</keyword>
<dbReference type="PANTHER" id="PTHR33798">
    <property type="entry name" value="FLAVOPROTEIN OXYGENASE"/>
    <property type="match status" value="1"/>
</dbReference>
<evidence type="ECO:0000256" key="1">
    <source>
        <dbReference type="ARBA" id="ARBA00001917"/>
    </source>
</evidence>
<feature type="region of interest" description="Disordered" evidence="5">
    <location>
        <begin position="196"/>
        <end position="216"/>
    </location>
</feature>
<feature type="domain" description="Flavin reductase like" evidence="6">
    <location>
        <begin position="19"/>
        <end position="171"/>
    </location>
</feature>
<dbReference type="EMBL" id="JAPCKI010000009">
    <property type="protein sequence ID" value="MDD2179018.1"/>
    <property type="molecule type" value="Genomic_DNA"/>
</dbReference>
<gene>
    <name evidence="7" type="ORF">OIN59_16390</name>
</gene>
<dbReference type="Proteomes" id="UP001148932">
    <property type="component" value="Unassembled WGS sequence"/>
</dbReference>
<evidence type="ECO:0000259" key="6">
    <source>
        <dbReference type="SMART" id="SM00903"/>
    </source>
</evidence>
<dbReference type="Gene3D" id="2.30.110.10">
    <property type="entry name" value="Electron Transport, Fmn-binding Protein, Chain A"/>
    <property type="match status" value="1"/>
</dbReference>
<evidence type="ECO:0000256" key="4">
    <source>
        <dbReference type="ARBA" id="ARBA00038054"/>
    </source>
</evidence>
<proteinExistence type="inferred from homology"/>
<keyword evidence="3" id="KW-0288">FMN</keyword>
<dbReference type="RefSeq" id="WP_274112137.1">
    <property type="nucleotide sequence ID" value="NZ_JAPCKI010000009.1"/>
</dbReference>
<evidence type="ECO:0000256" key="2">
    <source>
        <dbReference type="ARBA" id="ARBA00022630"/>
    </source>
</evidence>
<keyword evidence="8" id="KW-1185">Reference proteome</keyword>
<dbReference type="InterPro" id="IPR012349">
    <property type="entry name" value="Split_barrel_FMN-bd"/>
</dbReference>
<comment type="cofactor">
    <cofactor evidence="1">
        <name>FMN</name>
        <dbReference type="ChEBI" id="CHEBI:58210"/>
    </cofactor>
</comment>
<sequence>MDIDFSTIDAYQRYKLMASLIVPRPIALITTLGSDGTVNAAPFSMFNMLGEDPPVVMVSINRLQGGALKDTAANILRTGEFVVHITDEAMAERMHACGDPLPPHESELVHAGLTAVPSVSVAPPRIAEAPVAFECVLHETLETASRYVFIGRVLWLGVRDGLVDTERWRVRLQDFHPVGRFGASFYVRTGERFAIDHTQQQPGAESTAHSTAIDEI</sequence>
<dbReference type="PANTHER" id="PTHR33798:SF5">
    <property type="entry name" value="FLAVIN REDUCTASE LIKE DOMAIN-CONTAINING PROTEIN"/>
    <property type="match status" value="1"/>
</dbReference>
<evidence type="ECO:0000313" key="7">
    <source>
        <dbReference type="EMBL" id="MDD2179018.1"/>
    </source>
</evidence>
<dbReference type="InterPro" id="IPR002563">
    <property type="entry name" value="Flavin_Rdtase-like_dom"/>
</dbReference>
<dbReference type="Pfam" id="PF01613">
    <property type="entry name" value="Flavin_Reduct"/>
    <property type="match status" value="1"/>
</dbReference>